<dbReference type="Gene3D" id="1.10.150.240">
    <property type="entry name" value="Putative phosphatase, domain 2"/>
    <property type="match status" value="1"/>
</dbReference>
<sequence length="199" mass="23021">MIDTIIFDLDGTLADCKELHQIAFRDAVMELCPNAKYEDEDIEGRPTREKIRILHTMGYEFNGDKLNEIKQAQTQDRLEEYVKYNEPLCNEMLRLQKKYKLCCASNATANFVHRSLKIMQLHHRGDGNQVFTKINTATYFPPKPDPYTFFDCMRWTKSTPENTIIFEDSIVGIQCALATGCTTIRVTDVAHTIEEMKKL</sequence>
<proteinExistence type="predicted"/>
<gene>
    <name evidence="5" type="ORF">METZ01_LOCUS346123</name>
</gene>
<dbReference type="Gene3D" id="3.40.50.1000">
    <property type="entry name" value="HAD superfamily/HAD-like"/>
    <property type="match status" value="1"/>
</dbReference>
<evidence type="ECO:0008006" key="6">
    <source>
        <dbReference type="Google" id="ProtNLM"/>
    </source>
</evidence>
<protein>
    <recommendedName>
        <fullName evidence="6">FCP1 homology domain-containing protein</fullName>
    </recommendedName>
</protein>
<accession>A0A382R6C3</accession>
<evidence type="ECO:0000256" key="2">
    <source>
        <dbReference type="ARBA" id="ARBA00022723"/>
    </source>
</evidence>
<dbReference type="InterPro" id="IPR036412">
    <property type="entry name" value="HAD-like_sf"/>
</dbReference>
<dbReference type="CDD" id="cd07505">
    <property type="entry name" value="HAD_BPGM-like"/>
    <property type="match status" value="1"/>
</dbReference>
<evidence type="ECO:0000313" key="5">
    <source>
        <dbReference type="EMBL" id="SVC93269.1"/>
    </source>
</evidence>
<dbReference type="GO" id="GO:0003824">
    <property type="term" value="F:catalytic activity"/>
    <property type="evidence" value="ECO:0007669"/>
    <property type="project" value="UniProtKB-ARBA"/>
</dbReference>
<dbReference type="InterPro" id="IPR023214">
    <property type="entry name" value="HAD_sf"/>
</dbReference>
<dbReference type="AlphaFoldDB" id="A0A382R6C3"/>
<comment type="cofactor">
    <cofactor evidence="1">
        <name>Mg(2+)</name>
        <dbReference type="ChEBI" id="CHEBI:18420"/>
    </cofactor>
</comment>
<evidence type="ECO:0000256" key="3">
    <source>
        <dbReference type="ARBA" id="ARBA00022842"/>
    </source>
</evidence>
<dbReference type="SUPFAM" id="SSF56784">
    <property type="entry name" value="HAD-like"/>
    <property type="match status" value="1"/>
</dbReference>
<dbReference type="InterPro" id="IPR051600">
    <property type="entry name" value="Beta-PGM-like"/>
</dbReference>
<dbReference type="EMBL" id="UINC01119446">
    <property type="protein sequence ID" value="SVC93269.1"/>
    <property type="molecule type" value="Genomic_DNA"/>
</dbReference>
<dbReference type="Pfam" id="PF13419">
    <property type="entry name" value="HAD_2"/>
    <property type="match status" value="1"/>
</dbReference>
<dbReference type="SFLD" id="SFLDG01129">
    <property type="entry name" value="C1.5:_HAD__Beta-PGM__Phosphata"/>
    <property type="match status" value="1"/>
</dbReference>
<dbReference type="GO" id="GO:0046872">
    <property type="term" value="F:metal ion binding"/>
    <property type="evidence" value="ECO:0007669"/>
    <property type="project" value="UniProtKB-KW"/>
</dbReference>
<keyword evidence="4" id="KW-0119">Carbohydrate metabolism</keyword>
<name>A0A382R6C3_9ZZZZ</name>
<keyword evidence="2" id="KW-0479">Metal-binding</keyword>
<dbReference type="PANTHER" id="PTHR46193">
    <property type="entry name" value="6-PHOSPHOGLUCONATE PHOSPHATASE"/>
    <property type="match status" value="1"/>
</dbReference>
<reference evidence="5" key="1">
    <citation type="submission" date="2018-05" db="EMBL/GenBank/DDBJ databases">
        <authorList>
            <person name="Lanie J.A."/>
            <person name="Ng W.-L."/>
            <person name="Kazmierczak K.M."/>
            <person name="Andrzejewski T.M."/>
            <person name="Davidsen T.M."/>
            <person name="Wayne K.J."/>
            <person name="Tettelin H."/>
            <person name="Glass J.I."/>
            <person name="Rusch D."/>
            <person name="Podicherti R."/>
            <person name="Tsui H.-C.T."/>
            <person name="Winkler M.E."/>
        </authorList>
    </citation>
    <scope>NUCLEOTIDE SEQUENCE</scope>
</reference>
<evidence type="ECO:0000256" key="1">
    <source>
        <dbReference type="ARBA" id="ARBA00001946"/>
    </source>
</evidence>
<evidence type="ECO:0000256" key="4">
    <source>
        <dbReference type="ARBA" id="ARBA00023277"/>
    </source>
</evidence>
<organism evidence="5">
    <name type="scientific">marine metagenome</name>
    <dbReference type="NCBI Taxonomy" id="408172"/>
    <lineage>
        <taxon>unclassified sequences</taxon>
        <taxon>metagenomes</taxon>
        <taxon>ecological metagenomes</taxon>
    </lineage>
</organism>
<dbReference type="InterPro" id="IPR041492">
    <property type="entry name" value="HAD_2"/>
</dbReference>
<dbReference type="InterPro" id="IPR023198">
    <property type="entry name" value="PGP-like_dom2"/>
</dbReference>
<keyword evidence="3" id="KW-0460">Magnesium</keyword>
<dbReference type="PANTHER" id="PTHR46193:SF18">
    <property type="entry name" value="HEXITOL PHOSPHATASE B"/>
    <property type="match status" value="1"/>
</dbReference>
<dbReference type="SFLD" id="SFLDS00003">
    <property type="entry name" value="Haloacid_Dehalogenase"/>
    <property type="match status" value="1"/>
</dbReference>